<keyword evidence="2 6" id="KW-0689">Ribosomal protein</keyword>
<evidence type="ECO:0000256" key="1">
    <source>
        <dbReference type="ARBA" id="ARBA00007151"/>
    </source>
</evidence>
<dbReference type="CDD" id="cd14870">
    <property type="entry name" value="uS7_Mitochondria_Mammalian"/>
    <property type="match status" value="1"/>
</dbReference>
<sequence>MTSVTKRLCEPSFQVLNNISPSCVTSHISFPVFIVDTVNVVTLKENVLYAMAASSCASVVYKLGKTLFAPSSYVTRWSLIPSRGSIWSPRYLPPTISKKELSEELDETDERKYSPIKAARNEETTSILYDPVLAKFTNMVMRSGRKDAAALVVDEMLESIKISQLEKYHKASDEVKTEIVLNPVTIFHEALENCKPVLYLMKVYKGGVRYNVPVCCPPKKQTFLAMKWLVQNCRDKEWKAKMSYKLSIEILAAYNYEGRTIMKKQELHRQCESNKAYAHFRW</sequence>
<dbReference type="InterPro" id="IPR023798">
    <property type="entry name" value="Ribosomal_uS7_dom"/>
</dbReference>
<accession>A0A6P7SFG1</accession>
<evidence type="ECO:0000313" key="6">
    <source>
        <dbReference type="RefSeq" id="XP_029637112.2"/>
    </source>
</evidence>
<keyword evidence="3" id="KW-0687">Ribonucleoprotein</keyword>
<comment type="similarity">
    <text evidence="1">Belongs to the universal ribosomal protein uS7 family.</text>
</comment>
<dbReference type="GO" id="GO:0005840">
    <property type="term" value="C:ribosome"/>
    <property type="evidence" value="ECO:0007669"/>
    <property type="project" value="UniProtKB-KW"/>
</dbReference>
<dbReference type="Pfam" id="PF00177">
    <property type="entry name" value="Ribosomal_S7"/>
    <property type="match status" value="1"/>
</dbReference>
<dbReference type="KEGG" id="osn:115212372"/>
<proteinExistence type="inferred from homology"/>
<dbReference type="SUPFAM" id="SSF47973">
    <property type="entry name" value="Ribosomal protein S7"/>
    <property type="match status" value="1"/>
</dbReference>
<dbReference type="GO" id="GO:1990904">
    <property type="term" value="C:ribonucleoprotein complex"/>
    <property type="evidence" value="ECO:0007669"/>
    <property type="project" value="UniProtKB-KW"/>
</dbReference>
<dbReference type="InterPro" id="IPR000235">
    <property type="entry name" value="Ribosomal_uS7"/>
</dbReference>
<name>A0A6P7SFG1_9MOLL</name>
<dbReference type="InterPro" id="IPR036823">
    <property type="entry name" value="Ribosomal_uS7_dom_sf"/>
</dbReference>
<dbReference type="RefSeq" id="XP_029637112.2">
    <property type="nucleotide sequence ID" value="XM_029781252.2"/>
</dbReference>
<gene>
    <name evidence="6" type="primary">LOC115212372</name>
</gene>
<evidence type="ECO:0000313" key="5">
    <source>
        <dbReference type="Proteomes" id="UP000515154"/>
    </source>
</evidence>
<evidence type="ECO:0000256" key="2">
    <source>
        <dbReference type="ARBA" id="ARBA00022980"/>
    </source>
</evidence>
<feature type="domain" description="Small ribosomal subunit protein uS7" evidence="4">
    <location>
        <begin position="124"/>
        <end position="275"/>
    </location>
</feature>
<evidence type="ECO:0000259" key="4">
    <source>
        <dbReference type="Pfam" id="PF00177"/>
    </source>
</evidence>
<dbReference type="GO" id="GO:0006412">
    <property type="term" value="P:translation"/>
    <property type="evidence" value="ECO:0007669"/>
    <property type="project" value="InterPro"/>
</dbReference>
<dbReference type="PANTHER" id="PTHR11205">
    <property type="entry name" value="RIBOSOMAL PROTEIN S7"/>
    <property type="match status" value="1"/>
</dbReference>
<dbReference type="Proteomes" id="UP000515154">
    <property type="component" value="Linkage group LG5"/>
</dbReference>
<organism evidence="5 6">
    <name type="scientific">Octopus sinensis</name>
    <name type="common">East Asian common octopus</name>
    <dbReference type="NCBI Taxonomy" id="2607531"/>
    <lineage>
        <taxon>Eukaryota</taxon>
        <taxon>Metazoa</taxon>
        <taxon>Spiralia</taxon>
        <taxon>Lophotrochozoa</taxon>
        <taxon>Mollusca</taxon>
        <taxon>Cephalopoda</taxon>
        <taxon>Coleoidea</taxon>
        <taxon>Octopodiformes</taxon>
        <taxon>Octopoda</taxon>
        <taxon>Incirrata</taxon>
        <taxon>Octopodidae</taxon>
        <taxon>Octopus</taxon>
    </lineage>
</organism>
<dbReference type="Gene3D" id="1.10.455.10">
    <property type="entry name" value="Ribosomal protein S7 domain"/>
    <property type="match status" value="1"/>
</dbReference>
<keyword evidence="5" id="KW-1185">Reference proteome</keyword>
<dbReference type="AlphaFoldDB" id="A0A6P7SFG1"/>
<protein>
    <submittedName>
        <fullName evidence="6">28S ribosomal protein S7, mitochondrial</fullName>
    </submittedName>
</protein>
<evidence type="ECO:0000256" key="3">
    <source>
        <dbReference type="ARBA" id="ARBA00023274"/>
    </source>
</evidence>
<reference evidence="6" key="1">
    <citation type="submission" date="2025-08" db="UniProtKB">
        <authorList>
            <consortium name="RefSeq"/>
        </authorList>
    </citation>
    <scope>IDENTIFICATION</scope>
</reference>